<evidence type="ECO:0000313" key="2">
    <source>
        <dbReference type="Proteomes" id="UP000790377"/>
    </source>
</evidence>
<name>A0ACB7ZWF0_9AGAM</name>
<organism evidence="1 2">
    <name type="scientific">Hygrophoropsis aurantiaca</name>
    <dbReference type="NCBI Taxonomy" id="72124"/>
    <lineage>
        <taxon>Eukaryota</taxon>
        <taxon>Fungi</taxon>
        <taxon>Dikarya</taxon>
        <taxon>Basidiomycota</taxon>
        <taxon>Agaricomycotina</taxon>
        <taxon>Agaricomycetes</taxon>
        <taxon>Agaricomycetidae</taxon>
        <taxon>Boletales</taxon>
        <taxon>Coniophorineae</taxon>
        <taxon>Hygrophoropsidaceae</taxon>
        <taxon>Hygrophoropsis</taxon>
    </lineage>
</organism>
<keyword evidence="2" id="KW-1185">Reference proteome</keyword>
<feature type="non-terminal residue" evidence="1">
    <location>
        <position position="111"/>
    </location>
</feature>
<protein>
    <submittedName>
        <fullName evidence="1">Uncharacterized protein</fullName>
    </submittedName>
</protein>
<comment type="caution">
    <text evidence="1">The sequence shown here is derived from an EMBL/GenBank/DDBJ whole genome shotgun (WGS) entry which is preliminary data.</text>
</comment>
<gene>
    <name evidence="1" type="ORF">BJ138DRAFT_1130574</name>
</gene>
<proteinExistence type="predicted"/>
<evidence type="ECO:0000313" key="1">
    <source>
        <dbReference type="EMBL" id="KAH7905281.1"/>
    </source>
</evidence>
<sequence length="111" mass="12352">MQSTVGKIEFSLTVVGATGLSQFDDNYAKGFYVMVEVDGKQARTTELAPSPQSTVEWNSCFPLKVDKASHLLLCLYECRTTVRHLRGANVIWETRVTVEQLLGCDTKFTCA</sequence>
<accession>A0ACB7ZWF0</accession>
<dbReference type="Proteomes" id="UP000790377">
    <property type="component" value="Unassembled WGS sequence"/>
</dbReference>
<reference evidence="1" key="1">
    <citation type="journal article" date="2021" name="New Phytol.">
        <title>Evolutionary innovations through gain and loss of genes in the ectomycorrhizal Boletales.</title>
        <authorList>
            <person name="Wu G."/>
            <person name="Miyauchi S."/>
            <person name="Morin E."/>
            <person name="Kuo A."/>
            <person name="Drula E."/>
            <person name="Varga T."/>
            <person name="Kohler A."/>
            <person name="Feng B."/>
            <person name="Cao Y."/>
            <person name="Lipzen A."/>
            <person name="Daum C."/>
            <person name="Hundley H."/>
            <person name="Pangilinan J."/>
            <person name="Johnson J."/>
            <person name="Barry K."/>
            <person name="LaButti K."/>
            <person name="Ng V."/>
            <person name="Ahrendt S."/>
            <person name="Min B."/>
            <person name="Choi I.G."/>
            <person name="Park H."/>
            <person name="Plett J.M."/>
            <person name="Magnuson J."/>
            <person name="Spatafora J.W."/>
            <person name="Nagy L.G."/>
            <person name="Henrissat B."/>
            <person name="Grigoriev I.V."/>
            <person name="Yang Z.L."/>
            <person name="Xu J."/>
            <person name="Martin F.M."/>
        </authorList>
    </citation>
    <scope>NUCLEOTIDE SEQUENCE</scope>
    <source>
        <strain evidence="1">ATCC 28755</strain>
    </source>
</reference>
<dbReference type="EMBL" id="MU268228">
    <property type="protein sequence ID" value="KAH7905281.1"/>
    <property type="molecule type" value="Genomic_DNA"/>
</dbReference>